<reference evidence="1" key="2">
    <citation type="journal article" date="2014" name="ISME J.">
        <title>Microbial stratification in low pH oxic and suboxic macroscopic growths along an acid mine drainage.</title>
        <authorList>
            <person name="Mendez-Garcia C."/>
            <person name="Mesa V."/>
            <person name="Sprenger R.R."/>
            <person name="Richter M."/>
            <person name="Diez M.S."/>
            <person name="Solano J."/>
            <person name="Bargiela R."/>
            <person name="Golyshina O.V."/>
            <person name="Manteca A."/>
            <person name="Ramos J.L."/>
            <person name="Gallego J.R."/>
            <person name="Llorente I."/>
            <person name="Martins Dos Santos V.A."/>
            <person name="Jensen O.N."/>
            <person name="Pelaez A.I."/>
            <person name="Sanchez J."/>
            <person name="Ferrer M."/>
        </authorList>
    </citation>
    <scope>NUCLEOTIDE SEQUENCE</scope>
</reference>
<dbReference type="AlphaFoldDB" id="T0ZN59"/>
<accession>T0ZN59</accession>
<protein>
    <submittedName>
        <fullName evidence="1">Uncharacterized protein</fullName>
    </submittedName>
</protein>
<comment type="caution">
    <text evidence="1">The sequence shown here is derived from an EMBL/GenBank/DDBJ whole genome shotgun (WGS) entry which is preliminary data.</text>
</comment>
<feature type="non-terminal residue" evidence="1">
    <location>
        <position position="70"/>
    </location>
</feature>
<reference evidence="1" key="1">
    <citation type="submission" date="2013-08" db="EMBL/GenBank/DDBJ databases">
        <authorList>
            <person name="Mendez C."/>
            <person name="Richter M."/>
            <person name="Ferrer M."/>
            <person name="Sanchez J."/>
        </authorList>
    </citation>
    <scope>NUCLEOTIDE SEQUENCE</scope>
</reference>
<dbReference type="Gene3D" id="3.30.1360.120">
    <property type="entry name" value="Probable tRNA modification gtpase trme, domain 1"/>
    <property type="match status" value="1"/>
</dbReference>
<organism evidence="1">
    <name type="scientific">mine drainage metagenome</name>
    <dbReference type="NCBI Taxonomy" id="410659"/>
    <lineage>
        <taxon>unclassified sequences</taxon>
        <taxon>metagenomes</taxon>
        <taxon>ecological metagenomes</taxon>
    </lineage>
</organism>
<gene>
    <name evidence="1" type="ORF">B2A_09086</name>
</gene>
<dbReference type="InterPro" id="IPR027266">
    <property type="entry name" value="TrmE/GcvT-like"/>
</dbReference>
<evidence type="ECO:0000313" key="1">
    <source>
        <dbReference type="EMBL" id="EQD45922.1"/>
    </source>
</evidence>
<dbReference type="EMBL" id="AUZZ01006558">
    <property type="protein sequence ID" value="EQD45922.1"/>
    <property type="molecule type" value="Genomic_DNA"/>
</dbReference>
<sequence>ARYRQRRHPLEAGIGFVVDYEKAGFAGRAALVSQRERLPLTERLVNVLVLDPEPLLFHGEDVLRDGALVG</sequence>
<feature type="non-terminal residue" evidence="1">
    <location>
        <position position="1"/>
    </location>
</feature>
<proteinExistence type="predicted"/>
<dbReference type="SUPFAM" id="SSF103025">
    <property type="entry name" value="Folate-binding domain"/>
    <property type="match status" value="1"/>
</dbReference>
<name>T0ZN59_9ZZZZ</name>